<dbReference type="EMBL" id="RBIQ01000009">
    <property type="protein sequence ID" value="RKR12374.1"/>
    <property type="molecule type" value="Genomic_DNA"/>
</dbReference>
<dbReference type="InterPro" id="IPR028082">
    <property type="entry name" value="Peripla_BP_I"/>
</dbReference>
<dbReference type="InterPro" id="IPR010982">
    <property type="entry name" value="Lambda_DNA-bd_dom_sf"/>
</dbReference>
<dbReference type="AlphaFoldDB" id="A0A495E605"/>
<dbReference type="Gene3D" id="3.40.50.2300">
    <property type="match status" value="1"/>
</dbReference>
<comment type="caution">
    <text evidence="5">The sequence shown here is derived from an EMBL/GenBank/DDBJ whole genome shotgun (WGS) entry which is preliminary data.</text>
</comment>
<accession>A0A495E605</accession>
<evidence type="ECO:0000256" key="3">
    <source>
        <dbReference type="ARBA" id="ARBA00023163"/>
    </source>
</evidence>
<dbReference type="OrthoDB" id="9768806at2"/>
<dbReference type="SMART" id="SM00354">
    <property type="entry name" value="HTH_LACI"/>
    <property type="match status" value="1"/>
</dbReference>
<proteinExistence type="predicted"/>
<keyword evidence="1" id="KW-0805">Transcription regulation</keyword>
<organism evidence="5 6">
    <name type="scientific">Maribacter vaceletii</name>
    <dbReference type="NCBI Taxonomy" id="1206816"/>
    <lineage>
        <taxon>Bacteria</taxon>
        <taxon>Pseudomonadati</taxon>
        <taxon>Bacteroidota</taxon>
        <taxon>Flavobacteriia</taxon>
        <taxon>Flavobacteriales</taxon>
        <taxon>Flavobacteriaceae</taxon>
        <taxon>Maribacter</taxon>
    </lineage>
</organism>
<evidence type="ECO:0000313" key="5">
    <source>
        <dbReference type="EMBL" id="RKR12374.1"/>
    </source>
</evidence>
<dbReference type="CDD" id="cd06267">
    <property type="entry name" value="PBP1_LacI_sugar_binding-like"/>
    <property type="match status" value="1"/>
</dbReference>
<evidence type="ECO:0000256" key="1">
    <source>
        <dbReference type="ARBA" id="ARBA00023015"/>
    </source>
</evidence>
<reference evidence="5 6" key="1">
    <citation type="submission" date="2018-10" db="EMBL/GenBank/DDBJ databases">
        <title>Genomic Encyclopedia of Archaeal and Bacterial Type Strains, Phase II (KMG-II): from individual species to whole genera.</title>
        <authorList>
            <person name="Goeker M."/>
        </authorList>
    </citation>
    <scope>NUCLEOTIDE SEQUENCE [LARGE SCALE GENOMIC DNA]</scope>
    <source>
        <strain evidence="5 6">DSM 25230</strain>
    </source>
</reference>
<protein>
    <submittedName>
        <fullName evidence="5">LacI family transcriptional regulator</fullName>
    </submittedName>
</protein>
<keyword evidence="3" id="KW-0804">Transcription</keyword>
<gene>
    <name evidence="5" type="ORF">CLV91_2500</name>
</gene>
<evidence type="ECO:0000313" key="6">
    <source>
        <dbReference type="Proteomes" id="UP000269412"/>
    </source>
</evidence>
<dbReference type="RefSeq" id="WP_121068380.1">
    <property type="nucleotide sequence ID" value="NZ_RBIQ01000009.1"/>
</dbReference>
<dbReference type="SUPFAM" id="SSF53822">
    <property type="entry name" value="Periplasmic binding protein-like I"/>
    <property type="match status" value="1"/>
</dbReference>
<dbReference type="Pfam" id="PF13407">
    <property type="entry name" value="Peripla_BP_4"/>
    <property type="match status" value="1"/>
</dbReference>
<evidence type="ECO:0000259" key="4">
    <source>
        <dbReference type="PROSITE" id="PS50932"/>
    </source>
</evidence>
<dbReference type="Gene3D" id="1.10.260.40">
    <property type="entry name" value="lambda repressor-like DNA-binding domains"/>
    <property type="match status" value="1"/>
</dbReference>
<dbReference type="GO" id="GO:0003700">
    <property type="term" value="F:DNA-binding transcription factor activity"/>
    <property type="evidence" value="ECO:0007669"/>
    <property type="project" value="TreeGrafter"/>
</dbReference>
<dbReference type="Proteomes" id="UP000269412">
    <property type="component" value="Unassembled WGS sequence"/>
</dbReference>
<name>A0A495E605_9FLAO</name>
<dbReference type="SUPFAM" id="SSF47413">
    <property type="entry name" value="lambda repressor-like DNA-binding domains"/>
    <property type="match status" value="1"/>
</dbReference>
<dbReference type="InterPro" id="IPR000843">
    <property type="entry name" value="HTH_LacI"/>
</dbReference>
<dbReference type="PANTHER" id="PTHR30146">
    <property type="entry name" value="LACI-RELATED TRANSCRIPTIONAL REPRESSOR"/>
    <property type="match status" value="1"/>
</dbReference>
<sequence length="331" mass="36868">MKNTTLKDLSKLLNLSVSTISKALNDSLEISAATKNRVKEAAKKTNYRPNPLALSLKKGKSKTIGVVIPSVLDRFSAKLFIGIEKVAYSKGYNAILSTSNYNKEREAHNIDILIEKGVDGIIVSLTEDTITSENYNHIERARNRGISVVLANKVPDDLAFNKVSIDHYKEAFSAVSDLKIGENENVLVVESFSNAMYVDRRKKGILEALEKVHKIKKYNVIKANGEESFAGDVIKKVKEESVSILIIMNQYLLETILMNKNTQKLLGKGELFIYAFSIRKSAFEAIKGVKPISPRGKFLGEKTAELLIDQLENYKEGVHAISVDSIGKRIY</sequence>
<evidence type="ECO:0000256" key="2">
    <source>
        <dbReference type="ARBA" id="ARBA00023125"/>
    </source>
</evidence>
<feature type="domain" description="HTH lacI-type" evidence="4">
    <location>
        <begin position="4"/>
        <end position="58"/>
    </location>
</feature>
<dbReference type="InterPro" id="IPR025997">
    <property type="entry name" value="SBP_2_dom"/>
</dbReference>
<dbReference type="PANTHER" id="PTHR30146:SF109">
    <property type="entry name" value="HTH-TYPE TRANSCRIPTIONAL REGULATOR GALS"/>
    <property type="match status" value="1"/>
</dbReference>
<dbReference type="Pfam" id="PF00356">
    <property type="entry name" value="LacI"/>
    <property type="match status" value="1"/>
</dbReference>
<keyword evidence="2" id="KW-0238">DNA-binding</keyword>
<dbReference type="PROSITE" id="PS50932">
    <property type="entry name" value="HTH_LACI_2"/>
    <property type="match status" value="1"/>
</dbReference>
<keyword evidence="6" id="KW-1185">Reference proteome</keyword>
<dbReference type="GO" id="GO:0000976">
    <property type="term" value="F:transcription cis-regulatory region binding"/>
    <property type="evidence" value="ECO:0007669"/>
    <property type="project" value="TreeGrafter"/>
</dbReference>
<dbReference type="CDD" id="cd01392">
    <property type="entry name" value="HTH_LacI"/>
    <property type="match status" value="1"/>
</dbReference>